<comment type="caution">
    <text evidence="1">The sequence shown here is derived from an EMBL/GenBank/DDBJ whole genome shotgun (WGS) entry which is preliminary data.</text>
</comment>
<gene>
    <name evidence="1" type="ORF">ACIQFM_01600</name>
</gene>
<dbReference type="RefSeq" id="WP_350891103.1">
    <property type="nucleotide sequence ID" value="NZ_JBEOTR010000013.1"/>
</dbReference>
<evidence type="ECO:0000313" key="2">
    <source>
        <dbReference type="Proteomes" id="UP001617907"/>
    </source>
</evidence>
<dbReference type="Proteomes" id="UP001617907">
    <property type="component" value="Unassembled WGS sequence"/>
</dbReference>
<accession>A0ABW8H2D3</accession>
<evidence type="ECO:0000313" key="1">
    <source>
        <dbReference type="EMBL" id="MFJ6034936.1"/>
    </source>
</evidence>
<keyword evidence="2" id="KW-1185">Reference proteome</keyword>
<proteinExistence type="predicted"/>
<organism evidence="1 2">
    <name type="scientific">Streptomyces ardesiacus</name>
    <dbReference type="NCBI Taxonomy" id="285564"/>
    <lineage>
        <taxon>Bacteria</taxon>
        <taxon>Bacillati</taxon>
        <taxon>Actinomycetota</taxon>
        <taxon>Actinomycetes</taxon>
        <taxon>Kitasatosporales</taxon>
        <taxon>Streptomycetaceae</taxon>
        <taxon>Streptomyces</taxon>
    </lineage>
</organism>
<name>A0ABW8H2D3_9ACTN</name>
<protein>
    <submittedName>
        <fullName evidence="1">Uncharacterized protein</fullName>
    </submittedName>
</protein>
<sequence>MPRFAAGNDDVDVELPASAQSALLGVHDDVREYVYTDGAERVRATARRVGRTTVSVQDGWNAVLKERPTQEEPSAPHQ</sequence>
<reference evidence="1 2" key="1">
    <citation type="submission" date="2024-10" db="EMBL/GenBank/DDBJ databases">
        <title>The Natural Products Discovery Center: Release of the First 8490 Sequenced Strains for Exploring Actinobacteria Biosynthetic Diversity.</title>
        <authorList>
            <person name="Kalkreuter E."/>
            <person name="Kautsar S.A."/>
            <person name="Yang D."/>
            <person name="Bader C.D."/>
            <person name="Teijaro C.N."/>
            <person name="Fluegel L."/>
            <person name="Davis C.M."/>
            <person name="Simpson J.R."/>
            <person name="Lauterbach L."/>
            <person name="Steele A.D."/>
            <person name="Gui C."/>
            <person name="Meng S."/>
            <person name="Li G."/>
            <person name="Viehrig K."/>
            <person name="Ye F."/>
            <person name="Su P."/>
            <person name="Kiefer A.F."/>
            <person name="Nichols A."/>
            <person name="Cepeda A.J."/>
            <person name="Yan W."/>
            <person name="Fan B."/>
            <person name="Jiang Y."/>
            <person name="Adhikari A."/>
            <person name="Zheng C.-J."/>
            <person name="Schuster L."/>
            <person name="Cowan T.M."/>
            <person name="Smanski M.J."/>
            <person name="Chevrette M.G."/>
            <person name="De Carvalho L.P.S."/>
            <person name="Shen B."/>
        </authorList>
    </citation>
    <scope>NUCLEOTIDE SEQUENCE [LARGE SCALE GENOMIC DNA]</scope>
    <source>
        <strain evidence="1 2">NPDC093086</strain>
    </source>
</reference>
<dbReference type="EMBL" id="JBIVPC010000001">
    <property type="protein sequence ID" value="MFJ6034936.1"/>
    <property type="molecule type" value="Genomic_DNA"/>
</dbReference>